<sequence length="628" mass="66557">MLNGETLNGVTLNGPEYLVVSVSPSAGMLVFGASQPDVVLYRMPIVDPAAGLLTFGSEQPWVVRYLLPTVNPVAAHIAFFGGQPDVWFDAISSSPGLSPEVDYESWIYLVEVGAVTGLADIPGAVVNGFDLNGASLNGDAGGGVTVETLRYTDSSMGYATRPNEAPGNAQYDPSLQQPGYVQRDITVGAAQTSFGEVILASTGHLDGLLDYGLDGQQILIRRGPQDGVYPDDFPLRLVATLEQPEFAATTVRLKMRDRMALFGDPLQTARYGGSNVLPAGIDGGEDLKGNPKPLIYGRVFNMAPAPVNTSRLIYQANDGALADLPAVYDRGAALSRGADYASEADMQATAPAAGQYRAWLAGGCFRLGGAPTGQVTCDALEGAMLADRYAGALLVRIAGRMGVTNIDMVDAYALDAAAPYELGIVVDAQESAASVMARVAASVGAWFGFDRLDYLRIGRLATPTGTPVVEITDLSITSIERTSQAEVPVWRVALSYDRNATDQATDLAGSVSAERRAWLAQTWRTAVAANPSVKLQHRLSGELLRDSAIVWSADATAESARLLALHSQRRDTFLVGARLSGGEADLLDLGDVVRVTWPRYGMDGGRLFVVIGMRLDFGGDAVDLTLWG</sequence>
<gene>
    <name evidence="1" type="ORF">GPA27_13390</name>
</gene>
<dbReference type="EMBL" id="WTVS01000026">
    <property type="protein sequence ID" value="NMF98379.1"/>
    <property type="molecule type" value="Genomic_DNA"/>
</dbReference>
<organism evidence="1 2">
    <name type="scientific">Aromatoleum toluolicum</name>
    <dbReference type="NCBI Taxonomy" id="90060"/>
    <lineage>
        <taxon>Bacteria</taxon>
        <taxon>Pseudomonadati</taxon>
        <taxon>Pseudomonadota</taxon>
        <taxon>Betaproteobacteria</taxon>
        <taxon>Rhodocyclales</taxon>
        <taxon>Rhodocyclaceae</taxon>
        <taxon>Aromatoleum</taxon>
    </lineage>
</organism>
<accession>A0ABX1NGF9</accession>
<dbReference type="Proteomes" id="UP000634522">
    <property type="component" value="Unassembled WGS sequence"/>
</dbReference>
<reference evidence="1 2" key="1">
    <citation type="submission" date="2019-12" db="EMBL/GenBank/DDBJ databases">
        <title>Comparative genomics gives insights into the taxonomy of the Azoarcus-Aromatoleum group and reveals separate origins of nif in the plant-associated Azoarcus and non-plant-associated Aromatoleum sub-groups.</title>
        <authorList>
            <person name="Lafos M."/>
            <person name="Maluk M."/>
            <person name="Batista M."/>
            <person name="Junghare M."/>
            <person name="Carmona M."/>
            <person name="Faoro H."/>
            <person name="Cruz L.M."/>
            <person name="Battistoni F."/>
            <person name="De Souza E."/>
            <person name="Pedrosa F."/>
            <person name="Chen W.-M."/>
            <person name="Poole P.S."/>
            <person name="Dixon R.A."/>
            <person name="James E.K."/>
        </authorList>
    </citation>
    <scope>NUCLEOTIDE SEQUENCE [LARGE SCALE GENOMIC DNA]</scope>
    <source>
        <strain evidence="1 2">T</strain>
    </source>
</reference>
<evidence type="ECO:0000313" key="1">
    <source>
        <dbReference type="EMBL" id="NMF98379.1"/>
    </source>
</evidence>
<proteinExistence type="predicted"/>
<keyword evidence="2" id="KW-1185">Reference proteome</keyword>
<evidence type="ECO:0008006" key="3">
    <source>
        <dbReference type="Google" id="ProtNLM"/>
    </source>
</evidence>
<dbReference type="RefSeq" id="WP_169141133.1">
    <property type="nucleotide sequence ID" value="NZ_WTVS01000026.1"/>
</dbReference>
<protein>
    <recommendedName>
        <fullName evidence="3">Tip attachment protein J domain-containing protein</fullName>
    </recommendedName>
</protein>
<comment type="caution">
    <text evidence="1">The sequence shown here is derived from an EMBL/GenBank/DDBJ whole genome shotgun (WGS) entry which is preliminary data.</text>
</comment>
<evidence type="ECO:0000313" key="2">
    <source>
        <dbReference type="Proteomes" id="UP000634522"/>
    </source>
</evidence>
<name>A0ABX1NGF9_9RHOO</name>